<comment type="similarity">
    <text evidence="4">Belongs to the cyclic nucleotide phosphodiesterase class-III family.</text>
</comment>
<reference evidence="6 7" key="1">
    <citation type="submission" date="2019-12" db="EMBL/GenBank/DDBJ databases">
        <title>Rhizobium genotypes associated with high levels of biological nitrogen fixation by grain legumes in a temperate-maritime cropping system.</title>
        <authorList>
            <person name="Maluk M."/>
            <person name="Francesc Ferrando Molina F."/>
            <person name="Lopez Del Egido L."/>
            <person name="Lafos M."/>
            <person name="Langarica-Fuentes A."/>
            <person name="Gebre Yohannes G."/>
            <person name="Young M.W."/>
            <person name="Martin P."/>
            <person name="Gantlett R."/>
            <person name="Kenicer G."/>
            <person name="Hawes C."/>
            <person name="Begg G.S."/>
            <person name="Quilliam R.S."/>
            <person name="Squire G.R."/>
            <person name="Poole P.S."/>
            <person name="Young P.W."/>
            <person name="Iannetta P.M."/>
            <person name="James E.K."/>
        </authorList>
    </citation>
    <scope>NUCLEOTIDE SEQUENCE [LARGE SCALE GENOMIC DNA]</scope>
    <source>
        <strain evidence="6 7">JHI1118</strain>
    </source>
</reference>
<evidence type="ECO:0000313" key="6">
    <source>
        <dbReference type="EMBL" id="NEI74370.1"/>
    </source>
</evidence>
<comment type="caution">
    <text evidence="6">The sequence shown here is derived from an EMBL/GenBank/DDBJ whole genome shotgun (WGS) entry which is preliminary data.</text>
</comment>
<evidence type="ECO:0000256" key="1">
    <source>
        <dbReference type="ARBA" id="ARBA00022723"/>
    </source>
</evidence>
<dbReference type="SUPFAM" id="SSF56300">
    <property type="entry name" value="Metallo-dependent phosphatases"/>
    <property type="match status" value="1"/>
</dbReference>
<dbReference type="AlphaFoldDB" id="A0A6L9UKK5"/>
<protein>
    <submittedName>
        <fullName evidence="6">Serine/threonine protein phosphatase</fullName>
    </submittedName>
</protein>
<dbReference type="InterPro" id="IPR004843">
    <property type="entry name" value="Calcineurin-like_PHP"/>
</dbReference>
<keyword evidence="2" id="KW-0378">Hydrolase</keyword>
<accession>A0A6L9UKK5</accession>
<keyword evidence="1" id="KW-0479">Metal-binding</keyword>
<feature type="domain" description="Calcineurin-like phosphoesterase" evidence="5">
    <location>
        <begin position="1"/>
        <end position="199"/>
    </location>
</feature>
<gene>
    <name evidence="6" type="ORF">GR212_32980</name>
</gene>
<dbReference type="PANTHER" id="PTHR42988:SF2">
    <property type="entry name" value="CYCLIC NUCLEOTIDE PHOSPHODIESTERASE CBUA0032-RELATED"/>
    <property type="match status" value="1"/>
</dbReference>
<dbReference type="InterPro" id="IPR029052">
    <property type="entry name" value="Metallo-depent_PP-like"/>
</dbReference>
<evidence type="ECO:0000256" key="4">
    <source>
        <dbReference type="ARBA" id="ARBA00025742"/>
    </source>
</evidence>
<dbReference type="RefSeq" id="WP_163993552.1">
    <property type="nucleotide sequence ID" value="NZ_WUEY01000029.1"/>
</dbReference>
<dbReference type="InterPro" id="IPR050884">
    <property type="entry name" value="CNP_phosphodiesterase-III"/>
</dbReference>
<dbReference type="Gene3D" id="3.30.750.180">
    <property type="entry name" value="GpdQ, beta-strand dimerisation domain"/>
    <property type="match status" value="1"/>
</dbReference>
<dbReference type="Pfam" id="PF00149">
    <property type="entry name" value="Metallophos"/>
    <property type="match status" value="1"/>
</dbReference>
<evidence type="ECO:0000256" key="3">
    <source>
        <dbReference type="ARBA" id="ARBA00023004"/>
    </source>
</evidence>
<proteinExistence type="inferred from homology"/>
<keyword evidence="3" id="KW-0408">Iron</keyword>
<organism evidence="6 7">
    <name type="scientific">Rhizobium lusitanum</name>
    <dbReference type="NCBI Taxonomy" id="293958"/>
    <lineage>
        <taxon>Bacteria</taxon>
        <taxon>Pseudomonadati</taxon>
        <taxon>Pseudomonadota</taxon>
        <taxon>Alphaproteobacteria</taxon>
        <taxon>Hyphomicrobiales</taxon>
        <taxon>Rhizobiaceae</taxon>
        <taxon>Rhizobium/Agrobacterium group</taxon>
        <taxon>Rhizobium</taxon>
    </lineage>
</organism>
<dbReference type="Proteomes" id="UP000483035">
    <property type="component" value="Unassembled WGS sequence"/>
</dbReference>
<dbReference type="GO" id="GO:0046872">
    <property type="term" value="F:metal ion binding"/>
    <property type="evidence" value="ECO:0007669"/>
    <property type="project" value="UniProtKB-KW"/>
</dbReference>
<dbReference type="InterPro" id="IPR042283">
    <property type="entry name" value="GpdQ_catalytic"/>
</dbReference>
<evidence type="ECO:0000259" key="5">
    <source>
        <dbReference type="Pfam" id="PF00149"/>
    </source>
</evidence>
<evidence type="ECO:0000256" key="2">
    <source>
        <dbReference type="ARBA" id="ARBA00022801"/>
    </source>
</evidence>
<evidence type="ECO:0000313" key="7">
    <source>
        <dbReference type="Proteomes" id="UP000483035"/>
    </source>
</evidence>
<sequence>MLIAHISDFHVFSSQPETRQVRLDIADVARRVVQDLANFTPALDAIAFTGDLTDGGSQEDYALLKEILSRLQVPVFMVPGNHDKRRTLRAAFADTLPFEDGPFLNYETRTAGLRVLALDTLIEGRGEGALAPESLAWLAGRLTRATPEPTLVLLHHPPFPSGMASLDNAALTEGRDELAAMVREYPERLIILAGHIHRPYQSIWNGAYCSVGGSPAFQVELDLEADRHEPPCISQPYAYYVYRIDREGEFAVHTRFVSLDR</sequence>
<dbReference type="EMBL" id="WUEY01000029">
    <property type="protein sequence ID" value="NEI74370.1"/>
    <property type="molecule type" value="Genomic_DNA"/>
</dbReference>
<name>A0A6L9UKK5_9HYPH</name>
<dbReference type="PANTHER" id="PTHR42988">
    <property type="entry name" value="PHOSPHOHYDROLASE"/>
    <property type="match status" value="1"/>
</dbReference>
<dbReference type="Gene3D" id="3.60.21.40">
    <property type="entry name" value="GpdQ, catalytic alpha/beta sandwich domain"/>
    <property type="match status" value="1"/>
</dbReference>
<dbReference type="InterPro" id="IPR042281">
    <property type="entry name" value="GpdQ_beta-strand"/>
</dbReference>
<dbReference type="GO" id="GO:0016787">
    <property type="term" value="F:hydrolase activity"/>
    <property type="evidence" value="ECO:0007669"/>
    <property type="project" value="UniProtKB-KW"/>
</dbReference>